<gene>
    <name evidence="2" type="ORF">TCNE_LOCUS6898</name>
</gene>
<accession>A0A183UEH8</accession>
<name>A0A183UEH8_TOXCA</name>
<reference evidence="2 3" key="2">
    <citation type="submission" date="2018-11" db="EMBL/GenBank/DDBJ databases">
        <authorList>
            <consortium name="Pathogen Informatics"/>
        </authorList>
    </citation>
    <scope>NUCLEOTIDE SEQUENCE [LARGE SCALE GENOMIC DNA]</scope>
</reference>
<evidence type="ECO:0000313" key="2">
    <source>
        <dbReference type="EMBL" id="VDM38219.1"/>
    </source>
</evidence>
<dbReference type="WBParaSite" id="TCNE_0000689801-mRNA-1">
    <property type="protein sequence ID" value="TCNE_0000689801-mRNA-1"/>
    <property type="gene ID" value="TCNE_0000689801"/>
</dbReference>
<proteinExistence type="predicted"/>
<dbReference type="AlphaFoldDB" id="A0A183UEH8"/>
<evidence type="ECO:0000313" key="4">
    <source>
        <dbReference type="WBParaSite" id="TCNE_0000689801-mRNA-1"/>
    </source>
</evidence>
<reference evidence="4" key="1">
    <citation type="submission" date="2016-06" db="UniProtKB">
        <authorList>
            <consortium name="WormBaseParasite"/>
        </authorList>
    </citation>
    <scope>IDENTIFICATION</scope>
</reference>
<feature type="region of interest" description="Disordered" evidence="1">
    <location>
        <begin position="35"/>
        <end position="56"/>
    </location>
</feature>
<sequence length="78" mass="8896">MYLRISGKLCWERKAMKWCGAARRIEEADQLMENASAPSEYNEPINQHNTQPEPPSTTWLASVAGHRELQHKIADDST</sequence>
<evidence type="ECO:0000256" key="1">
    <source>
        <dbReference type="SAM" id="MobiDB-lite"/>
    </source>
</evidence>
<dbReference type="EMBL" id="UYWY01019576">
    <property type="protein sequence ID" value="VDM38219.1"/>
    <property type="molecule type" value="Genomic_DNA"/>
</dbReference>
<feature type="compositionally biased region" description="Polar residues" evidence="1">
    <location>
        <begin position="36"/>
        <end position="56"/>
    </location>
</feature>
<keyword evidence="3" id="KW-1185">Reference proteome</keyword>
<protein>
    <submittedName>
        <fullName evidence="2 4">Uncharacterized protein</fullName>
    </submittedName>
</protein>
<organism evidence="3 4">
    <name type="scientific">Toxocara canis</name>
    <name type="common">Canine roundworm</name>
    <dbReference type="NCBI Taxonomy" id="6265"/>
    <lineage>
        <taxon>Eukaryota</taxon>
        <taxon>Metazoa</taxon>
        <taxon>Ecdysozoa</taxon>
        <taxon>Nematoda</taxon>
        <taxon>Chromadorea</taxon>
        <taxon>Rhabditida</taxon>
        <taxon>Spirurina</taxon>
        <taxon>Ascaridomorpha</taxon>
        <taxon>Ascaridoidea</taxon>
        <taxon>Toxocaridae</taxon>
        <taxon>Toxocara</taxon>
    </lineage>
</organism>
<evidence type="ECO:0000313" key="3">
    <source>
        <dbReference type="Proteomes" id="UP000050794"/>
    </source>
</evidence>
<dbReference type="Proteomes" id="UP000050794">
    <property type="component" value="Unassembled WGS sequence"/>
</dbReference>